<name>A0A2G8RWD1_9APHY</name>
<feature type="region of interest" description="Disordered" evidence="1">
    <location>
        <begin position="15"/>
        <end position="44"/>
    </location>
</feature>
<proteinExistence type="predicted"/>
<dbReference type="EMBL" id="AYKW01000045">
    <property type="protein sequence ID" value="PIL25826.1"/>
    <property type="molecule type" value="Genomic_DNA"/>
</dbReference>
<organism evidence="2 3">
    <name type="scientific">Ganoderma sinense ZZ0214-1</name>
    <dbReference type="NCBI Taxonomy" id="1077348"/>
    <lineage>
        <taxon>Eukaryota</taxon>
        <taxon>Fungi</taxon>
        <taxon>Dikarya</taxon>
        <taxon>Basidiomycota</taxon>
        <taxon>Agaricomycotina</taxon>
        <taxon>Agaricomycetes</taxon>
        <taxon>Polyporales</taxon>
        <taxon>Polyporaceae</taxon>
        <taxon>Ganoderma</taxon>
    </lineage>
</organism>
<comment type="caution">
    <text evidence="2">The sequence shown here is derived from an EMBL/GenBank/DDBJ whole genome shotgun (WGS) entry which is preliminary data.</text>
</comment>
<dbReference type="OrthoDB" id="3217871at2759"/>
<evidence type="ECO:0008006" key="4">
    <source>
        <dbReference type="Google" id="ProtNLM"/>
    </source>
</evidence>
<evidence type="ECO:0000256" key="1">
    <source>
        <dbReference type="SAM" id="MobiDB-lite"/>
    </source>
</evidence>
<keyword evidence="3" id="KW-1185">Reference proteome</keyword>
<reference evidence="2 3" key="1">
    <citation type="journal article" date="2015" name="Sci. Rep.">
        <title>Chromosome-level genome map provides insights into diverse defense mechanisms in the medicinal fungus Ganoderma sinense.</title>
        <authorList>
            <person name="Zhu Y."/>
            <person name="Xu J."/>
            <person name="Sun C."/>
            <person name="Zhou S."/>
            <person name="Xu H."/>
            <person name="Nelson D.R."/>
            <person name="Qian J."/>
            <person name="Song J."/>
            <person name="Luo H."/>
            <person name="Xiang L."/>
            <person name="Li Y."/>
            <person name="Xu Z."/>
            <person name="Ji A."/>
            <person name="Wang L."/>
            <person name="Lu S."/>
            <person name="Hayward A."/>
            <person name="Sun W."/>
            <person name="Li X."/>
            <person name="Schwartz D.C."/>
            <person name="Wang Y."/>
            <person name="Chen S."/>
        </authorList>
    </citation>
    <scope>NUCLEOTIDE SEQUENCE [LARGE SCALE GENOMIC DNA]</scope>
    <source>
        <strain evidence="2 3">ZZ0214-1</strain>
    </source>
</reference>
<protein>
    <recommendedName>
        <fullName evidence="4">BTB domain-containing protein</fullName>
    </recommendedName>
</protein>
<accession>A0A2G8RWD1</accession>
<evidence type="ECO:0000313" key="3">
    <source>
        <dbReference type="Proteomes" id="UP000230002"/>
    </source>
</evidence>
<gene>
    <name evidence="2" type="ORF">GSI_11579</name>
</gene>
<sequence>MDPYESIRQSIAIGKSMARIKRTSMKPTHTSPRRQHTGTRPHPLELKKDDEFWYDDGTIILISQNIEFRVYQGPLAQHSQVFRNMLAFPQPPIPGPSHASSSRTTLGSGLVAPCPTVHLTDSPADLRHFLRALVLGGTIQDPPPSLTFYAVCAWIRLGHKYEVDKLVENGLQYLRRFYPSTFTPDPEPPGIWAGPIRKDRPMDLQGRSAIAIVNLARLTDSNDLLPLALLECCKLGADIVKGYRREDGTVEFLQPDDLGRCFAAKGALELSVVNAYLRIFEHAPIDGSCDGGQSCVVAFHYLRYHFRVATCEDVGVDELLVEDRMESDLTNTLCSQCRCTVISDAVQGKRVLFWNSLPNRFELDVVGWGVDWP</sequence>
<dbReference type="STRING" id="1077348.A0A2G8RWD1"/>
<evidence type="ECO:0000313" key="2">
    <source>
        <dbReference type="EMBL" id="PIL25826.1"/>
    </source>
</evidence>
<dbReference type="AlphaFoldDB" id="A0A2G8RWD1"/>
<dbReference type="Proteomes" id="UP000230002">
    <property type="component" value="Unassembled WGS sequence"/>
</dbReference>